<dbReference type="Proteomes" id="UP001230649">
    <property type="component" value="Unassembled WGS sequence"/>
</dbReference>
<accession>A0ACC2WQN7</accession>
<keyword evidence="2" id="KW-1185">Reference proteome</keyword>
<dbReference type="EMBL" id="JASBWS010000012">
    <property type="protein sequence ID" value="KAJ9113600.1"/>
    <property type="molecule type" value="Genomic_DNA"/>
</dbReference>
<gene>
    <name evidence="1" type="ORF">QFC20_001952</name>
</gene>
<protein>
    <submittedName>
        <fullName evidence="1">Uncharacterized protein</fullName>
    </submittedName>
</protein>
<proteinExistence type="predicted"/>
<reference evidence="1" key="1">
    <citation type="submission" date="2023-04" db="EMBL/GenBank/DDBJ databases">
        <title>Draft Genome sequencing of Naganishia species isolated from polar environments using Oxford Nanopore Technology.</title>
        <authorList>
            <person name="Leo P."/>
            <person name="Venkateswaran K."/>
        </authorList>
    </citation>
    <scope>NUCLEOTIDE SEQUENCE</scope>
    <source>
        <strain evidence="1">MNA-CCFEE 5262</strain>
    </source>
</reference>
<comment type="caution">
    <text evidence="1">The sequence shown here is derived from an EMBL/GenBank/DDBJ whole genome shotgun (WGS) entry which is preliminary data.</text>
</comment>
<evidence type="ECO:0000313" key="1">
    <source>
        <dbReference type="EMBL" id="KAJ9113600.1"/>
    </source>
</evidence>
<evidence type="ECO:0000313" key="2">
    <source>
        <dbReference type="Proteomes" id="UP001230649"/>
    </source>
</evidence>
<name>A0ACC2WQN7_9TREE</name>
<organism evidence="1 2">
    <name type="scientific">Naganishia adeliensis</name>
    <dbReference type="NCBI Taxonomy" id="92952"/>
    <lineage>
        <taxon>Eukaryota</taxon>
        <taxon>Fungi</taxon>
        <taxon>Dikarya</taxon>
        <taxon>Basidiomycota</taxon>
        <taxon>Agaricomycotina</taxon>
        <taxon>Tremellomycetes</taxon>
        <taxon>Filobasidiales</taxon>
        <taxon>Filobasidiaceae</taxon>
        <taxon>Naganishia</taxon>
    </lineage>
</organism>
<sequence>MSGQALVAVFLDMAALASGPGRTVKMHLPNVDQLIAYAKAYRRVVRTCPQLVRVYPTFKLPSTINVAAIASDIDRVLAIFRGTYLSALDKVNTSDIGGVCIDLPTRDNAEMAYWSCHTEAYEGYVYQLVTEFHWWDVGTRTRQATLYKDALAPPPDIPSVEDKMAALTAFEEGAMAALTMDESDGE</sequence>